<reference evidence="3" key="1">
    <citation type="submission" date="2017-11" db="EMBL/GenBank/DDBJ databases">
        <title>Phenotypic and genomic properties of facultatively anaerobic sulfur-reducing natronoarchaea from hypersaline soda lakes.</title>
        <authorList>
            <person name="Sorokin D.Y."/>
            <person name="Kublanov I.V."/>
            <person name="Roman P."/>
            <person name="Sinninghe Damste J.S."/>
            <person name="Golyshin P.N."/>
            <person name="Rojo D."/>
            <person name="Ciordia S."/>
            <person name="Mena M.D.C."/>
            <person name="Ferrer M."/>
            <person name="Messina E."/>
            <person name="Smedile F."/>
            <person name="La Spada G."/>
            <person name="La Cono V."/>
            <person name="Yakimov M.M."/>
        </authorList>
    </citation>
    <scope>NUCLEOTIDE SEQUENCE [LARGE SCALE GENOMIC DNA]</scope>
    <source>
        <strain evidence="3">AArc-Sl</strain>
    </source>
</reference>
<gene>
    <name evidence="2" type="ORF">AArcSl_0371</name>
</gene>
<evidence type="ECO:0000259" key="1">
    <source>
        <dbReference type="SMART" id="SM00849"/>
    </source>
</evidence>
<dbReference type="SUPFAM" id="SSF56281">
    <property type="entry name" value="Metallo-hydrolase/oxidoreductase"/>
    <property type="match status" value="1"/>
</dbReference>
<dbReference type="AlphaFoldDB" id="A0A343TG02"/>
<evidence type="ECO:0000313" key="2">
    <source>
        <dbReference type="EMBL" id="AUX08024.1"/>
    </source>
</evidence>
<dbReference type="CDD" id="cd07725">
    <property type="entry name" value="TTHA1429-like_MBL-fold"/>
    <property type="match status" value="1"/>
</dbReference>
<dbReference type="InterPro" id="IPR036866">
    <property type="entry name" value="RibonucZ/Hydroxyglut_hydro"/>
</dbReference>
<dbReference type="PANTHER" id="PTHR23131:SF4">
    <property type="entry name" value="METALLO-BETA-LACTAMASE SUPERFAMILY POTEIN"/>
    <property type="match status" value="1"/>
</dbReference>
<accession>A0A343TG02</accession>
<evidence type="ECO:0000313" key="3">
    <source>
        <dbReference type="Proteomes" id="UP000263012"/>
    </source>
</evidence>
<keyword evidence="3" id="KW-1185">Reference proteome</keyword>
<name>A0A343TG02_9EURY</name>
<feature type="domain" description="Metallo-beta-lactamase" evidence="1">
    <location>
        <begin position="13"/>
        <end position="240"/>
    </location>
</feature>
<dbReference type="InterPro" id="IPR001279">
    <property type="entry name" value="Metallo-B-lactamas"/>
</dbReference>
<dbReference type="PANTHER" id="PTHR23131">
    <property type="entry name" value="ENDORIBONUCLEASE LACTB2"/>
    <property type="match status" value="1"/>
</dbReference>
<dbReference type="Gene3D" id="3.60.15.10">
    <property type="entry name" value="Ribonuclease Z/Hydroxyacylglutathione hydrolase-like"/>
    <property type="match status" value="1"/>
</dbReference>
<dbReference type="RefSeq" id="WP_119814181.1">
    <property type="nucleotide sequence ID" value="NZ_CP025066.1"/>
</dbReference>
<sequence length="343" mass="37342">MQRIQLGNTVFEGENDVYVFDGETTALIDTGVSLPAVRDELRSGLSDLGISFGDVDEIFLTHWHPDHSGLAGEIQAASGATVRIHGADAPLIDGSQQSLLEDPAAQRAQFDAWGLPEAPRAELQAFLGNVMEDLRGEPVDTTPLSDGETFAVNGTQLTAVHLPGHTAGSVAYEFETEEGDPSNRADRTRRREAFVGDIILPEYTPNVGGADTRVEDPLGTYVESLVSILERDWSRAWPGHRYPIDDPAARAATILEHHRRRTQRVVDSLREEGPADVWTMSARLFGDLENIHILHGPGEAAAHLDHLQRAGIVERDDDGEYTLCCESPDVDALFPAPARSSNA</sequence>
<organism evidence="2 3">
    <name type="scientific">Halalkaliarchaeum desulfuricum</name>
    <dbReference type="NCBI Taxonomy" id="2055893"/>
    <lineage>
        <taxon>Archaea</taxon>
        <taxon>Methanobacteriati</taxon>
        <taxon>Methanobacteriota</taxon>
        <taxon>Stenosarchaea group</taxon>
        <taxon>Halobacteria</taxon>
        <taxon>Halobacteriales</taxon>
        <taxon>Haloferacaceae</taxon>
        <taxon>Halalkaliarchaeum</taxon>
    </lineage>
</organism>
<dbReference type="Proteomes" id="UP000263012">
    <property type="component" value="Chromosome"/>
</dbReference>
<dbReference type="GeneID" id="37876706"/>
<dbReference type="EMBL" id="CP025066">
    <property type="protein sequence ID" value="AUX08024.1"/>
    <property type="molecule type" value="Genomic_DNA"/>
</dbReference>
<dbReference type="SMART" id="SM00849">
    <property type="entry name" value="Lactamase_B"/>
    <property type="match status" value="1"/>
</dbReference>
<dbReference type="KEGG" id="hdf:AArcSl_0371"/>
<dbReference type="Pfam" id="PF00753">
    <property type="entry name" value="Lactamase_B"/>
    <property type="match status" value="1"/>
</dbReference>
<proteinExistence type="predicted"/>
<protein>
    <submittedName>
        <fullName evidence="2">Beta-lactamase domain protein</fullName>
    </submittedName>
</protein>
<dbReference type="InterPro" id="IPR050662">
    <property type="entry name" value="Sec-metab_biosynth-thioest"/>
</dbReference>
<dbReference type="OrthoDB" id="205181at2157"/>